<feature type="modified residue" description="Phosphohistidine" evidence="2">
    <location>
        <position position="52"/>
    </location>
</feature>
<evidence type="ECO:0000259" key="3">
    <source>
        <dbReference type="PROSITE" id="PS50894"/>
    </source>
</evidence>
<keyword evidence="2" id="KW-0597">Phosphoprotein</keyword>
<reference evidence="4 5" key="1">
    <citation type="submission" date="2016-10" db="EMBL/GenBank/DDBJ databases">
        <authorList>
            <person name="de Groot N.N."/>
        </authorList>
    </citation>
    <scope>NUCLEOTIDE SEQUENCE [LARGE SCALE GENOMIC DNA]</scope>
    <source>
        <strain evidence="4 5">DSM 3857</strain>
    </source>
</reference>
<dbReference type="InterPro" id="IPR008207">
    <property type="entry name" value="Sig_transdc_His_kin_Hpt_dom"/>
</dbReference>
<dbReference type="InterPro" id="IPR036641">
    <property type="entry name" value="HPT_dom_sf"/>
</dbReference>
<dbReference type="EMBL" id="FOCE01000001">
    <property type="protein sequence ID" value="SEM48320.1"/>
    <property type="molecule type" value="Genomic_DNA"/>
</dbReference>
<evidence type="ECO:0000313" key="5">
    <source>
        <dbReference type="Proteomes" id="UP000198761"/>
    </source>
</evidence>
<accession>A0A1H7YQF6</accession>
<dbReference type="SUPFAM" id="SSF47226">
    <property type="entry name" value="Histidine-containing phosphotransfer domain, HPT domain"/>
    <property type="match status" value="1"/>
</dbReference>
<proteinExistence type="predicted"/>
<feature type="domain" description="HPt" evidence="3">
    <location>
        <begin position="9"/>
        <end position="111"/>
    </location>
</feature>
<dbReference type="Pfam" id="PF01627">
    <property type="entry name" value="Hpt"/>
    <property type="match status" value="1"/>
</dbReference>
<keyword evidence="5" id="KW-1185">Reference proteome</keyword>
<sequence>MMIDWERVADLKAEVGVDGFDEVIALFLEETDEVVARLPASGDALQVGRDLHFLKGSALNLGFREMAQLCQDGERKIALGAVEEVDLRALAALYRKSKAAFHAALAKTDAA</sequence>
<dbReference type="GO" id="GO:0004672">
    <property type="term" value="F:protein kinase activity"/>
    <property type="evidence" value="ECO:0007669"/>
    <property type="project" value="UniProtKB-ARBA"/>
</dbReference>
<dbReference type="Gene3D" id="1.20.120.160">
    <property type="entry name" value="HPT domain"/>
    <property type="match status" value="1"/>
</dbReference>
<name>A0A1H7YQF6_9RHOB</name>
<protein>
    <submittedName>
        <fullName evidence="4">HPt (Histidine-containing phosphotransfer) domain-containing protein</fullName>
    </submittedName>
</protein>
<gene>
    <name evidence="4" type="ORF">SAMN04488103_101272</name>
</gene>
<organism evidence="4 5">
    <name type="scientific">Gemmobacter aquatilis</name>
    <dbReference type="NCBI Taxonomy" id="933059"/>
    <lineage>
        <taxon>Bacteria</taxon>
        <taxon>Pseudomonadati</taxon>
        <taxon>Pseudomonadota</taxon>
        <taxon>Alphaproteobacteria</taxon>
        <taxon>Rhodobacterales</taxon>
        <taxon>Paracoccaceae</taxon>
        <taxon>Gemmobacter</taxon>
    </lineage>
</organism>
<dbReference type="AlphaFoldDB" id="A0A1H7YQF6"/>
<dbReference type="Proteomes" id="UP000198761">
    <property type="component" value="Unassembled WGS sequence"/>
</dbReference>
<dbReference type="STRING" id="933059.SAMN04488103_101272"/>
<evidence type="ECO:0000256" key="1">
    <source>
        <dbReference type="ARBA" id="ARBA00023012"/>
    </source>
</evidence>
<keyword evidence="1" id="KW-0902">Two-component regulatory system</keyword>
<dbReference type="PROSITE" id="PS50894">
    <property type="entry name" value="HPT"/>
    <property type="match status" value="1"/>
</dbReference>
<evidence type="ECO:0000313" key="4">
    <source>
        <dbReference type="EMBL" id="SEM48320.1"/>
    </source>
</evidence>
<dbReference type="GO" id="GO:0000160">
    <property type="term" value="P:phosphorelay signal transduction system"/>
    <property type="evidence" value="ECO:0007669"/>
    <property type="project" value="UniProtKB-KW"/>
</dbReference>
<evidence type="ECO:0000256" key="2">
    <source>
        <dbReference type="PROSITE-ProRule" id="PRU00110"/>
    </source>
</evidence>